<dbReference type="RefSeq" id="WP_165600334.1">
    <property type="nucleotide sequence ID" value="NZ_SORZ01000001.1"/>
</dbReference>
<dbReference type="PRINTS" id="PR00368">
    <property type="entry name" value="FADPNR"/>
</dbReference>
<name>A0A506US93_9PROT</name>
<dbReference type="Gene3D" id="2.40.30.10">
    <property type="entry name" value="Translation factors"/>
    <property type="match status" value="1"/>
</dbReference>
<feature type="domain" description="RsdA/BaiN/AoA(So)-like insert" evidence="5">
    <location>
        <begin position="196"/>
        <end position="349"/>
    </location>
</feature>
<keyword evidence="3" id="KW-0274">FAD</keyword>
<dbReference type="Pfam" id="PF03486">
    <property type="entry name" value="HI0933_like"/>
    <property type="match status" value="1"/>
</dbReference>
<dbReference type="AlphaFoldDB" id="A0A506US93"/>
<proteinExistence type="predicted"/>
<dbReference type="NCBIfam" id="TIGR00275">
    <property type="entry name" value="aminoacetone oxidase family FAD-binding enzyme"/>
    <property type="match status" value="1"/>
</dbReference>
<dbReference type="PANTHER" id="PTHR42887:SF2">
    <property type="entry name" value="OS12G0638800 PROTEIN"/>
    <property type="match status" value="1"/>
</dbReference>
<dbReference type="InterPro" id="IPR023166">
    <property type="entry name" value="BaiN-like_dom_sf"/>
</dbReference>
<sequence>MESQADKSVLLDALVLGAGAAGLMTAAVAGQGGARVAVLDHADEPGRKILISGGGRCNFTHLEAQSDRYISANPRFARSALSACTPQDFLGLVERHHIAWHEKDAGQLFCDGSARQIVEMLLAECTRGQVKLALGQQIEDVSHDGHCFHVRTNRGLWQSRTLVLATGGLAIPKLGATGLSLQLARQFGLKTTDVAPGLVPLTLSPSLAELAGVSLPVTASLAGGAGKAGRQAPRFTDGLVFTHRGLSGPAILQISSYRQGPQPVCLNLLPHEKDVLGSLLALRQARPKAQGTALLPGLPVRLARMLVAETMDERPVGAQSLATMRRLAERLTRWELTPSGTEGYAKAEVMRGGIDTHGLEQKTMEAKTVPGLFAVGEAVDVTGWLGGYNFQWAWASGTAAGRALAARAG</sequence>
<reference evidence="6 7" key="1">
    <citation type="submission" date="2019-03" db="EMBL/GenBank/DDBJ databases">
        <title>The complete genome sequence of Neokomagataea sp. Jb2 NBRC113641.</title>
        <authorList>
            <person name="Chua K.-O."/>
            <person name="Chan K.-G."/>
            <person name="See-Too W.-S."/>
        </authorList>
    </citation>
    <scope>NUCLEOTIDE SEQUENCE [LARGE SCALE GENOMIC DNA]</scope>
    <source>
        <strain evidence="6 7">Jb2</strain>
    </source>
</reference>
<evidence type="ECO:0000313" key="7">
    <source>
        <dbReference type="Proteomes" id="UP000315037"/>
    </source>
</evidence>
<dbReference type="InterPro" id="IPR036188">
    <property type="entry name" value="FAD/NAD-bd_sf"/>
</dbReference>
<comment type="caution">
    <text evidence="6">The sequence shown here is derived from an EMBL/GenBank/DDBJ whole genome shotgun (WGS) entry which is preliminary data.</text>
</comment>
<evidence type="ECO:0000259" key="4">
    <source>
        <dbReference type="Pfam" id="PF03486"/>
    </source>
</evidence>
<feature type="domain" description="RsdA/BaiN/AoA(So)-like Rossmann fold-like" evidence="4">
    <location>
        <begin position="12"/>
        <end position="402"/>
    </location>
</feature>
<dbReference type="Pfam" id="PF22780">
    <property type="entry name" value="HI0933_like_1st"/>
    <property type="match status" value="1"/>
</dbReference>
<dbReference type="Gene3D" id="3.50.50.60">
    <property type="entry name" value="FAD/NAD(P)-binding domain"/>
    <property type="match status" value="1"/>
</dbReference>
<keyword evidence="7" id="KW-1185">Reference proteome</keyword>
<evidence type="ECO:0000313" key="6">
    <source>
        <dbReference type="EMBL" id="TPW35963.1"/>
    </source>
</evidence>
<evidence type="ECO:0000256" key="3">
    <source>
        <dbReference type="ARBA" id="ARBA00022827"/>
    </source>
</evidence>
<dbReference type="InterPro" id="IPR057661">
    <property type="entry name" value="RsdA/BaiN/AoA(So)_Rossmann"/>
</dbReference>
<gene>
    <name evidence="6" type="ORF">E3202_03335</name>
</gene>
<dbReference type="InterPro" id="IPR055178">
    <property type="entry name" value="RsdA/BaiN/AoA(So)-like_dom"/>
</dbReference>
<evidence type="ECO:0000256" key="2">
    <source>
        <dbReference type="ARBA" id="ARBA00022630"/>
    </source>
</evidence>
<comment type="cofactor">
    <cofactor evidence="1">
        <name>FAD</name>
        <dbReference type="ChEBI" id="CHEBI:57692"/>
    </cofactor>
</comment>
<evidence type="ECO:0000256" key="1">
    <source>
        <dbReference type="ARBA" id="ARBA00001974"/>
    </source>
</evidence>
<dbReference type="SUPFAM" id="SSF51905">
    <property type="entry name" value="FAD/NAD(P)-binding domain"/>
    <property type="match status" value="1"/>
</dbReference>
<keyword evidence="2" id="KW-0285">Flavoprotein</keyword>
<dbReference type="SUPFAM" id="SSF160996">
    <property type="entry name" value="HI0933 insert domain-like"/>
    <property type="match status" value="1"/>
</dbReference>
<dbReference type="InterPro" id="IPR004792">
    <property type="entry name" value="BaiN-like"/>
</dbReference>
<evidence type="ECO:0000259" key="5">
    <source>
        <dbReference type="Pfam" id="PF22780"/>
    </source>
</evidence>
<dbReference type="Proteomes" id="UP000315037">
    <property type="component" value="Unassembled WGS sequence"/>
</dbReference>
<accession>A0A506US93</accession>
<dbReference type="Gene3D" id="1.10.8.260">
    <property type="entry name" value="HI0933 insert domain-like"/>
    <property type="match status" value="1"/>
</dbReference>
<dbReference type="PANTHER" id="PTHR42887">
    <property type="entry name" value="OS12G0638800 PROTEIN"/>
    <property type="match status" value="1"/>
</dbReference>
<protein>
    <submittedName>
        <fullName evidence="6">Aminoacetone oxidase family FAD-binding enzyme</fullName>
    </submittedName>
</protein>
<dbReference type="EMBL" id="SORZ01000001">
    <property type="protein sequence ID" value="TPW35963.1"/>
    <property type="molecule type" value="Genomic_DNA"/>
</dbReference>
<organism evidence="6 7">
    <name type="scientific">Oecophyllibacter saccharovorans</name>
    <dbReference type="NCBI Taxonomy" id="2558360"/>
    <lineage>
        <taxon>Bacteria</taxon>
        <taxon>Pseudomonadati</taxon>
        <taxon>Pseudomonadota</taxon>
        <taxon>Alphaproteobacteria</taxon>
        <taxon>Acetobacterales</taxon>
        <taxon>Acetobacteraceae</taxon>
        <taxon>Oecophyllibacter</taxon>
    </lineage>
</organism>